<evidence type="ECO:0000313" key="3">
    <source>
        <dbReference type="Proteomes" id="UP000682843"/>
    </source>
</evidence>
<dbReference type="SUPFAM" id="SSF54534">
    <property type="entry name" value="FKBP-like"/>
    <property type="match status" value="1"/>
</dbReference>
<dbReference type="GO" id="GO:0016829">
    <property type="term" value="F:lyase activity"/>
    <property type="evidence" value="ECO:0007669"/>
    <property type="project" value="UniProtKB-KW"/>
</dbReference>
<dbReference type="InterPro" id="IPR036953">
    <property type="entry name" value="GreA/GreB_C_sf"/>
</dbReference>
<dbReference type="InterPro" id="IPR023459">
    <property type="entry name" value="Tscrpt_elong_fac_GreA/B_fam"/>
</dbReference>
<dbReference type="Gene3D" id="3.10.50.30">
    <property type="entry name" value="Transcription elongation factor, GreA/GreB, C-terminal domain"/>
    <property type="match status" value="1"/>
</dbReference>
<dbReference type="PANTHER" id="PTHR30437:SF5">
    <property type="entry name" value="REGULATOR OF NUCLEOSIDE DIPHOSPHATE KINASE"/>
    <property type="match status" value="1"/>
</dbReference>
<keyword evidence="2" id="KW-0456">Lyase</keyword>
<keyword evidence="3" id="KW-1185">Reference proteome</keyword>
<name>A0ABX8AGH6_9BRAD</name>
<proteinExistence type="predicted"/>
<feature type="domain" description="Transcription elongation factor GreA/GreB C-terminal" evidence="1">
    <location>
        <begin position="59"/>
        <end position="128"/>
    </location>
</feature>
<reference evidence="2 3" key="1">
    <citation type="submission" date="2019-02" db="EMBL/GenBank/DDBJ databases">
        <title>Emended description of the genus Rhodopseudomonas and description of Rhodopseudomonas albus sp. nov., a non-phototrophic, heavy-metal-tolerant bacterium isolated from garden soil.</title>
        <authorList>
            <person name="Bao Z."/>
            <person name="Cao W.W."/>
            <person name="Sato Y."/>
            <person name="Nishizawa T."/>
            <person name="Zhao J."/>
            <person name="Guo Y."/>
            <person name="Ohta H."/>
        </authorList>
    </citation>
    <scope>NUCLEOTIDE SEQUENCE [LARGE SCALE GENOMIC DNA]</scope>
    <source>
        <strain evidence="2 3">SK50-23</strain>
    </source>
</reference>
<dbReference type="Pfam" id="PF01272">
    <property type="entry name" value="GreA_GreB"/>
    <property type="match status" value="1"/>
</dbReference>
<dbReference type="Proteomes" id="UP000682843">
    <property type="component" value="Chromosome"/>
</dbReference>
<sequence>MISHLDPRLPPIAVKASEIDLLWNVAEHGSCVEPRASAFLKNEIGRAEILLEPRVLRGLVTMNCRVSFRDVGSTEEMTVELVFPEAANEAAGRISVLSPLGASLLGMSVGQAVQFADERGARRTIVVTAATPLSRS</sequence>
<protein>
    <submittedName>
        <fullName evidence="2">Nucleoside diphosphate kinase regulator</fullName>
    </submittedName>
</protein>
<keyword evidence="2" id="KW-0418">Kinase</keyword>
<evidence type="ECO:0000259" key="1">
    <source>
        <dbReference type="Pfam" id="PF01272"/>
    </source>
</evidence>
<gene>
    <name evidence="2" type="ORF">RPMA_26945</name>
</gene>
<dbReference type="InterPro" id="IPR001437">
    <property type="entry name" value="Tscrpt_elong_fac_GreA/B_C"/>
</dbReference>
<dbReference type="PANTHER" id="PTHR30437">
    <property type="entry name" value="TRANSCRIPTION ELONGATION FACTOR GREA"/>
    <property type="match status" value="1"/>
</dbReference>
<organism evidence="2 3">
    <name type="scientific">Tardiphaga alba</name>
    <dbReference type="NCBI Taxonomy" id="340268"/>
    <lineage>
        <taxon>Bacteria</taxon>
        <taxon>Pseudomonadati</taxon>
        <taxon>Pseudomonadota</taxon>
        <taxon>Alphaproteobacteria</taxon>
        <taxon>Hyphomicrobiales</taxon>
        <taxon>Nitrobacteraceae</taxon>
        <taxon>Tardiphaga</taxon>
    </lineage>
</organism>
<keyword evidence="2" id="KW-0808">Transferase</keyword>
<dbReference type="GO" id="GO:0016301">
    <property type="term" value="F:kinase activity"/>
    <property type="evidence" value="ECO:0007669"/>
    <property type="project" value="UniProtKB-KW"/>
</dbReference>
<evidence type="ECO:0000313" key="2">
    <source>
        <dbReference type="EMBL" id="QUS42609.1"/>
    </source>
</evidence>
<dbReference type="EMBL" id="CP036498">
    <property type="protein sequence ID" value="QUS42609.1"/>
    <property type="molecule type" value="Genomic_DNA"/>
</dbReference>
<accession>A0ABX8AGH6</accession>